<dbReference type="InterPro" id="IPR036138">
    <property type="entry name" value="PBP_dimer_sf"/>
</dbReference>
<evidence type="ECO:0000313" key="9">
    <source>
        <dbReference type="Proteomes" id="UP000616114"/>
    </source>
</evidence>
<dbReference type="InterPro" id="IPR050515">
    <property type="entry name" value="Beta-lactam/transpept"/>
</dbReference>
<keyword evidence="5" id="KW-0812">Transmembrane</keyword>
<dbReference type="Gene3D" id="3.40.710.10">
    <property type="entry name" value="DD-peptidase/beta-lactamase superfamily"/>
    <property type="match status" value="1"/>
</dbReference>
<evidence type="ECO:0000256" key="3">
    <source>
        <dbReference type="ARBA" id="ARBA00023136"/>
    </source>
</evidence>
<dbReference type="InterPro" id="IPR012338">
    <property type="entry name" value="Beta-lactam/transpept-like"/>
</dbReference>
<organism evidence="8 9">
    <name type="scientific">Sediminivirga luteola</name>
    <dbReference type="NCBI Taxonomy" id="1774748"/>
    <lineage>
        <taxon>Bacteria</taxon>
        <taxon>Bacillati</taxon>
        <taxon>Actinomycetota</taxon>
        <taxon>Actinomycetes</taxon>
        <taxon>Micrococcales</taxon>
        <taxon>Brevibacteriaceae</taxon>
        <taxon>Sediminivirga</taxon>
    </lineage>
</organism>
<dbReference type="GO" id="GO:0008658">
    <property type="term" value="F:penicillin binding"/>
    <property type="evidence" value="ECO:0007669"/>
    <property type="project" value="InterPro"/>
</dbReference>
<evidence type="ECO:0000259" key="6">
    <source>
        <dbReference type="Pfam" id="PF00905"/>
    </source>
</evidence>
<dbReference type="Pfam" id="PF00905">
    <property type="entry name" value="Transpeptidase"/>
    <property type="match status" value="1"/>
</dbReference>
<dbReference type="GO" id="GO:0005886">
    <property type="term" value="C:plasma membrane"/>
    <property type="evidence" value="ECO:0007669"/>
    <property type="project" value="TreeGrafter"/>
</dbReference>
<feature type="compositionally biased region" description="Low complexity" evidence="4">
    <location>
        <begin position="39"/>
        <end position="57"/>
    </location>
</feature>
<name>A0A8J2TZT2_9MICO</name>
<evidence type="ECO:0000256" key="1">
    <source>
        <dbReference type="ARBA" id="ARBA00004370"/>
    </source>
</evidence>
<dbReference type="AlphaFoldDB" id="A0A8J2TZT2"/>
<feature type="region of interest" description="Disordered" evidence="4">
    <location>
        <begin position="673"/>
        <end position="734"/>
    </location>
</feature>
<comment type="caution">
    <text evidence="8">The sequence shown here is derived from an EMBL/GenBank/DDBJ whole genome shotgun (WGS) entry which is preliminary data.</text>
</comment>
<gene>
    <name evidence="8" type="ORF">GCM10011333_25290</name>
</gene>
<keyword evidence="9" id="KW-1185">Reference proteome</keyword>
<accession>A0A8J2TZT2</accession>
<dbReference type="SUPFAM" id="SSF56601">
    <property type="entry name" value="beta-lactamase/transpeptidase-like"/>
    <property type="match status" value="1"/>
</dbReference>
<keyword evidence="8" id="KW-0131">Cell cycle</keyword>
<dbReference type="InterPro" id="IPR005311">
    <property type="entry name" value="PBP_dimer"/>
</dbReference>
<dbReference type="Gene3D" id="3.90.1310.10">
    <property type="entry name" value="Penicillin-binding protein 2a (Domain 2)"/>
    <property type="match status" value="1"/>
</dbReference>
<dbReference type="GO" id="GO:0071555">
    <property type="term" value="P:cell wall organization"/>
    <property type="evidence" value="ECO:0007669"/>
    <property type="project" value="TreeGrafter"/>
</dbReference>
<evidence type="ECO:0000256" key="5">
    <source>
        <dbReference type="SAM" id="Phobius"/>
    </source>
</evidence>
<dbReference type="SUPFAM" id="SSF56519">
    <property type="entry name" value="Penicillin binding protein dimerisation domain"/>
    <property type="match status" value="1"/>
</dbReference>
<feature type="compositionally biased region" description="Basic and acidic residues" evidence="4">
    <location>
        <begin position="72"/>
        <end position="84"/>
    </location>
</feature>
<dbReference type="EMBL" id="BMFY01000011">
    <property type="protein sequence ID" value="GGA21125.1"/>
    <property type="molecule type" value="Genomic_DNA"/>
</dbReference>
<comment type="subcellular location">
    <subcellularLocation>
        <location evidence="1">Membrane</location>
    </subcellularLocation>
</comment>
<feature type="compositionally biased region" description="Gly residues" evidence="4">
    <location>
        <begin position="700"/>
        <end position="714"/>
    </location>
</feature>
<dbReference type="PANTHER" id="PTHR30627:SF1">
    <property type="entry name" value="PEPTIDOGLYCAN D,D-TRANSPEPTIDASE FTSI"/>
    <property type="match status" value="1"/>
</dbReference>
<keyword evidence="5" id="KW-1133">Transmembrane helix</keyword>
<sequence>MTPSRPRGGTAGTVGTVARAQKDRRTPNGGNARQPRPGASSTRRQGTRTQNTGRTANVSRAQSAGQAPGSARRRDAGTAREPRKAAPKRRSPGTRPPQEPPAPPRRFAPRVGEPRRRLWWMAAASIAILALLVGQLVRIQGLDTMALAQRALEERLRTVTLPAERGRILAADGTVLAESVDRYRIVADPVNVAGYRDEDGEITGARGAAEALAPVLETTPETLLPMLERDGRYSVLARGVTSQVWDAVRELGVVGITSEKYQVRSYPAGAVAGNMVGYYNQEGTPLAGLEIAYDELLTGTDGTQQYERAQNGQLIPLGDSNTQPPVDGASIQTTIDPNIQLYAQQQAAATVREHRAEWATVIVNEVKSGRILAAAEAPYLDPNNPAASPDADLSSRIFEASVEPGSTAKIVTAAALLEEDLVTPLTEYDVADRWEAPNGERFRDSSDHPEERLTFAGIMMDSSNTGTLQAGQQLTTQQRYDYLRAFGFGQPSGIGFPGETAGILHTPEDWDGRTAYAVMFGQGMTATSLQNANAMTTLVGDGVHRDLRLVDSEVAPDGTTTSLPRDEGTRVVGQDTVEEMRKILEGVVEEGTGRSARIPGYRVGGKTGTAQAPSETGGYDGYTATFIGAAPIDDPEIVVSVIVQRPQKNFYGGQAAAPLFQQVMAYSLRSLGISPSEGEPDIYPREGRSASQETDAEEPGGTGTENQGGDGAGAGDTEEPGNTTSTDSTGGGGQ</sequence>
<feature type="transmembrane region" description="Helical" evidence="5">
    <location>
        <begin position="118"/>
        <end position="137"/>
    </location>
</feature>
<evidence type="ECO:0000256" key="2">
    <source>
        <dbReference type="ARBA" id="ARBA00007171"/>
    </source>
</evidence>
<dbReference type="PANTHER" id="PTHR30627">
    <property type="entry name" value="PEPTIDOGLYCAN D,D-TRANSPEPTIDASE"/>
    <property type="match status" value="1"/>
</dbReference>
<dbReference type="GO" id="GO:0051301">
    <property type="term" value="P:cell division"/>
    <property type="evidence" value="ECO:0007669"/>
    <property type="project" value="UniProtKB-KW"/>
</dbReference>
<evidence type="ECO:0000256" key="4">
    <source>
        <dbReference type="SAM" id="MobiDB-lite"/>
    </source>
</evidence>
<evidence type="ECO:0000259" key="7">
    <source>
        <dbReference type="Pfam" id="PF03717"/>
    </source>
</evidence>
<feature type="domain" description="Penicillin-binding protein dimerisation" evidence="7">
    <location>
        <begin position="161"/>
        <end position="315"/>
    </location>
</feature>
<feature type="compositionally biased region" description="Pro residues" evidence="4">
    <location>
        <begin position="94"/>
        <end position="106"/>
    </location>
</feature>
<comment type="similarity">
    <text evidence="2">Belongs to the transpeptidase family.</text>
</comment>
<dbReference type="Pfam" id="PF03717">
    <property type="entry name" value="PBP_dimer"/>
    <property type="match status" value="1"/>
</dbReference>
<feature type="region of interest" description="Disordered" evidence="4">
    <location>
        <begin position="1"/>
        <end position="109"/>
    </location>
</feature>
<keyword evidence="3 5" id="KW-0472">Membrane</keyword>
<evidence type="ECO:0000313" key="8">
    <source>
        <dbReference type="EMBL" id="GGA21125.1"/>
    </source>
</evidence>
<reference evidence="8" key="1">
    <citation type="journal article" date="2014" name="Int. J. Syst. Evol. Microbiol.">
        <title>Complete genome sequence of Corynebacterium casei LMG S-19264T (=DSM 44701T), isolated from a smear-ripened cheese.</title>
        <authorList>
            <consortium name="US DOE Joint Genome Institute (JGI-PGF)"/>
            <person name="Walter F."/>
            <person name="Albersmeier A."/>
            <person name="Kalinowski J."/>
            <person name="Ruckert C."/>
        </authorList>
    </citation>
    <scope>NUCLEOTIDE SEQUENCE</scope>
    <source>
        <strain evidence="8">CGMCC 1.12785</strain>
    </source>
</reference>
<dbReference type="Gene3D" id="3.30.450.330">
    <property type="match status" value="1"/>
</dbReference>
<dbReference type="Proteomes" id="UP000616114">
    <property type="component" value="Unassembled WGS sequence"/>
</dbReference>
<feature type="domain" description="Penicillin-binding protein transpeptidase" evidence="6">
    <location>
        <begin position="360"/>
        <end position="664"/>
    </location>
</feature>
<protein>
    <submittedName>
        <fullName evidence="8">Cell division protein FtsI</fullName>
    </submittedName>
</protein>
<dbReference type="InterPro" id="IPR001460">
    <property type="entry name" value="PCN-bd_Tpept"/>
</dbReference>
<keyword evidence="8" id="KW-0132">Cell division</keyword>
<reference evidence="8" key="2">
    <citation type="submission" date="2020-09" db="EMBL/GenBank/DDBJ databases">
        <authorList>
            <person name="Sun Q."/>
            <person name="Zhou Y."/>
        </authorList>
    </citation>
    <scope>NUCLEOTIDE SEQUENCE</scope>
    <source>
        <strain evidence="8">CGMCC 1.12785</strain>
    </source>
</reference>
<proteinExistence type="inferred from homology"/>